<comment type="caution">
    <text evidence="1">The sequence shown here is derived from an EMBL/GenBank/DDBJ whole genome shotgun (WGS) entry which is preliminary data.</text>
</comment>
<feature type="non-terminal residue" evidence="1">
    <location>
        <position position="1"/>
    </location>
</feature>
<organism evidence="1 2">
    <name type="scientific">Eragrostis curvula</name>
    <name type="common">weeping love grass</name>
    <dbReference type="NCBI Taxonomy" id="38414"/>
    <lineage>
        <taxon>Eukaryota</taxon>
        <taxon>Viridiplantae</taxon>
        <taxon>Streptophyta</taxon>
        <taxon>Embryophyta</taxon>
        <taxon>Tracheophyta</taxon>
        <taxon>Spermatophyta</taxon>
        <taxon>Magnoliopsida</taxon>
        <taxon>Liliopsida</taxon>
        <taxon>Poales</taxon>
        <taxon>Poaceae</taxon>
        <taxon>PACMAD clade</taxon>
        <taxon>Chloridoideae</taxon>
        <taxon>Eragrostideae</taxon>
        <taxon>Eragrostidinae</taxon>
        <taxon>Eragrostis</taxon>
    </lineage>
</organism>
<feature type="non-terminal residue" evidence="1">
    <location>
        <position position="108"/>
    </location>
</feature>
<name>A0A5J9SX53_9POAL</name>
<sequence>TRATPALTPGGESTALRCFRAACTRLVCHRRVAALFRLRGRSCSGRPPLSLPLLRATHSWDKSSYCSSTPFGLSPLEPLQSERFELEKKRQEFSTIPAAVAIAGIEAL</sequence>
<dbReference type="AlphaFoldDB" id="A0A5J9SX53"/>
<dbReference type="Gramene" id="TVU03544">
    <property type="protein sequence ID" value="TVU03544"/>
    <property type="gene ID" value="EJB05_50940"/>
</dbReference>
<proteinExistence type="predicted"/>
<dbReference type="Proteomes" id="UP000324897">
    <property type="component" value="Unassembled WGS sequence"/>
</dbReference>
<keyword evidence="2" id="KW-1185">Reference proteome</keyword>
<reference evidence="1 2" key="1">
    <citation type="journal article" date="2019" name="Sci. Rep.">
        <title>A high-quality genome of Eragrostis curvula grass provides insights into Poaceae evolution and supports new strategies to enhance forage quality.</title>
        <authorList>
            <person name="Carballo J."/>
            <person name="Santos B.A.C.M."/>
            <person name="Zappacosta D."/>
            <person name="Garbus I."/>
            <person name="Selva J.P."/>
            <person name="Gallo C.A."/>
            <person name="Diaz A."/>
            <person name="Albertini E."/>
            <person name="Caccamo M."/>
            <person name="Echenique V."/>
        </authorList>
    </citation>
    <scope>NUCLEOTIDE SEQUENCE [LARGE SCALE GENOMIC DNA]</scope>
    <source>
        <strain evidence="2">cv. Victoria</strain>
        <tissue evidence="1">Leaf</tissue>
    </source>
</reference>
<evidence type="ECO:0000313" key="1">
    <source>
        <dbReference type="EMBL" id="TVU03544.1"/>
    </source>
</evidence>
<dbReference type="EMBL" id="RWGY01000167">
    <property type="protein sequence ID" value="TVU03544.1"/>
    <property type="molecule type" value="Genomic_DNA"/>
</dbReference>
<accession>A0A5J9SX53</accession>
<protein>
    <submittedName>
        <fullName evidence="1">Uncharacterized protein</fullName>
    </submittedName>
</protein>
<gene>
    <name evidence="1" type="ORF">EJB05_50940</name>
</gene>
<evidence type="ECO:0000313" key="2">
    <source>
        <dbReference type="Proteomes" id="UP000324897"/>
    </source>
</evidence>